<evidence type="ECO:0000256" key="10">
    <source>
        <dbReference type="SAM" id="Coils"/>
    </source>
</evidence>
<keyword evidence="6" id="KW-0418">Kinase</keyword>
<dbReference type="InterPro" id="IPR001610">
    <property type="entry name" value="PAC"/>
</dbReference>
<feature type="coiled-coil region" evidence="10">
    <location>
        <begin position="1247"/>
        <end position="1274"/>
    </location>
</feature>
<dbReference type="Pfam" id="PF00512">
    <property type="entry name" value="HisKA"/>
    <property type="match status" value="1"/>
</dbReference>
<dbReference type="PROSITE" id="PS50113">
    <property type="entry name" value="PAC"/>
    <property type="match status" value="7"/>
</dbReference>
<dbReference type="SUPFAM" id="SSF47384">
    <property type="entry name" value="Homodimeric domain of signal transducing histidine kinase"/>
    <property type="match status" value="1"/>
</dbReference>
<feature type="domain" description="PAS" evidence="13">
    <location>
        <begin position="460"/>
        <end position="515"/>
    </location>
</feature>
<evidence type="ECO:0000256" key="5">
    <source>
        <dbReference type="ARBA" id="ARBA00022679"/>
    </source>
</evidence>
<dbReference type="PANTHER" id="PTHR43304">
    <property type="entry name" value="PHYTOCHROME-LIKE PROTEIN CPH1"/>
    <property type="match status" value="1"/>
</dbReference>
<dbReference type="SUPFAM" id="SSF52172">
    <property type="entry name" value="CheY-like"/>
    <property type="match status" value="1"/>
</dbReference>
<dbReference type="Gene3D" id="1.10.287.130">
    <property type="match status" value="1"/>
</dbReference>
<dbReference type="NCBIfam" id="TIGR00229">
    <property type="entry name" value="sensory_box"/>
    <property type="match status" value="5"/>
</dbReference>
<evidence type="ECO:0000259" key="11">
    <source>
        <dbReference type="PROSITE" id="PS50109"/>
    </source>
</evidence>
<dbReference type="Gene3D" id="3.30.565.10">
    <property type="entry name" value="Histidine kinase-like ATPase, C-terminal domain"/>
    <property type="match status" value="1"/>
</dbReference>
<dbReference type="PRINTS" id="PR00344">
    <property type="entry name" value="BCTRLSENSOR"/>
</dbReference>
<feature type="domain" description="PAS" evidence="13">
    <location>
        <begin position="709"/>
        <end position="785"/>
    </location>
</feature>
<dbReference type="PROSITE" id="PS50112">
    <property type="entry name" value="PAS"/>
    <property type="match status" value="3"/>
</dbReference>
<dbReference type="SMART" id="SM00091">
    <property type="entry name" value="PAS"/>
    <property type="match status" value="7"/>
</dbReference>
<accession>A0A951QEW1</accession>
<reference evidence="15" key="1">
    <citation type="submission" date="2021-05" db="EMBL/GenBank/DDBJ databases">
        <authorList>
            <person name="Pietrasiak N."/>
            <person name="Ward R."/>
            <person name="Stajich J.E."/>
            <person name="Kurbessoian T."/>
        </authorList>
    </citation>
    <scope>NUCLEOTIDE SEQUENCE</scope>
    <source>
        <strain evidence="15">UHER 2000/2452</strain>
    </source>
</reference>
<dbReference type="SMART" id="SM00448">
    <property type="entry name" value="REC"/>
    <property type="match status" value="1"/>
</dbReference>
<dbReference type="Gene3D" id="3.30.450.20">
    <property type="entry name" value="PAS domain"/>
    <property type="match status" value="9"/>
</dbReference>
<gene>
    <name evidence="15" type="ORF">KME15_25150</name>
</gene>
<dbReference type="Pfam" id="PF08447">
    <property type="entry name" value="PAS_3"/>
    <property type="match status" value="5"/>
</dbReference>
<feature type="domain" description="PAC" evidence="14">
    <location>
        <begin position="533"/>
        <end position="581"/>
    </location>
</feature>
<evidence type="ECO:0000256" key="9">
    <source>
        <dbReference type="PROSITE-ProRule" id="PRU00169"/>
    </source>
</evidence>
<dbReference type="SUPFAM" id="SSF55785">
    <property type="entry name" value="PYP-like sensor domain (PAS domain)"/>
    <property type="match status" value="8"/>
</dbReference>
<comment type="catalytic activity">
    <reaction evidence="1">
        <text>ATP + protein L-histidine = ADP + protein N-phospho-L-histidine.</text>
        <dbReference type="EC" id="2.7.13.3"/>
    </reaction>
</comment>
<dbReference type="EMBL" id="JAHHHD010000051">
    <property type="protein sequence ID" value="MBW4661962.1"/>
    <property type="molecule type" value="Genomic_DNA"/>
</dbReference>
<feature type="modified residue" description="4-aspartylphosphate" evidence="9">
    <location>
        <position position="1570"/>
    </location>
</feature>
<keyword evidence="10" id="KW-0175">Coiled coil</keyword>
<feature type="domain" description="PAC" evidence="14">
    <location>
        <begin position="288"/>
        <end position="341"/>
    </location>
</feature>
<dbReference type="InterPro" id="IPR011006">
    <property type="entry name" value="CheY-like_superfamily"/>
</dbReference>
<evidence type="ECO:0000313" key="15">
    <source>
        <dbReference type="EMBL" id="MBW4661962.1"/>
    </source>
</evidence>
<dbReference type="InterPro" id="IPR036097">
    <property type="entry name" value="HisK_dim/P_sf"/>
</dbReference>
<evidence type="ECO:0000256" key="4">
    <source>
        <dbReference type="ARBA" id="ARBA00022553"/>
    </source>
</evidence>
<evidence type="ECO:0000256" key="7">
    <source>
        <dbReference type="ARBA" id="ARBA00023012"/>
    </source>
</evidence>
<dbReference type="SMART" id="SM00387">
    <property type="entry name" value="HATPase_c"/>
    <property type="match status" value="1"/>
</dbReference>
<dbReference type="SMART" id="SM00086">
    <property type="entry name" value="PAC"/>
    <property type="match status" value="6"/>
</dbReference>
<dbReference type="PANTHER" id="PTHR43304:SF1">
    <property type="entry name" value="PAC DOMAIN-CONTAINING PROTEIN"/>
    <property type="match status" value="1"/>
</dbReference>
<dbReference type="SUPFAM" id="SSF55874">
    <property type="entry name" value="ATPase domain of HSP90 chaperone/DNA topoisomerase II/histidine kinase"/>
    <property type="match status" value="1"/>
</dbReference>
<feature type="domain" description="PAC" evidence="14">
    <location>
        <begin position="916"/>
        <end position="971"/>
    </location>
</feature>
<dbReference type="Gene3D" id="3.40.50.2300">
    <property type="match status" value="1"/>
</dbReference>
<reference evidence="15" key="2">
    <citation type="journal article" date="2022" name="Microbiol. Resour. Announc.">
        <title>Metagenome Sequencing to Explore Phylogenomics of Terrestrial Cyanobacteria.</title>
        <authorList>
            <person name="Ward R.D."/>
            <person name="Stajich J.E."/>
            <person name="Johansen J.R."/>
            <person name="Huntemann M."/>
            <person name="Clum A."/>
            <person name="Foster B."/>
            <person name="Foster B."/>
            <person name="Roux S."/>
            <person name="Palaniappan K."/>
            <person name="Varghese N."/>
            <person name="Mukherjee S."/>
            <person name="Reddy T.B.K."/>
            <person name="Daum C."/>
            <person name="Copeland A."/>
            <person name="Chen I.A."/>
            <person name="Ivanova N.N."/>
            <person name="Kyrpides N.C."/>
            <person name="Shapiro N."/>
            <person name="Eloe-Fadrosh E.A."/>
            <person name="Pietrasiak N."/>
        </authorList>
    </citation>
    <scope>NUCLEOTIDE SEQUENCE</scope>
    <source>
        <strain evidence="15">UHER 2000/2452</strain>
    </source>
</reference>
<dbReference type="Gene3D" id="2.10.70.100">
    <property type="match status" value="3"/>
</dbReference>
<dbReference type="InterPro" id="IPR013656">
    <property type="entry name" value="PAS_4"/>
</dbReference>
<dbReference type="FunFam" id="3.30.565.10:FF:000010">
    <property type="entry name" value="Sensor histidine kinase RcsC"/>
    <property type="match status" value="1"/>
</dbReference>
<dbReference type="GO" id="GO:0000155">
    <property type="term" value="F:phosphorelay sensor kinase activity"/>
    <property type="evidence" value="ECO:0007669"/>
    <property type="project" value="InterPro"/>
</dbReference>
<evidence type="ECO:0000256" key="6">
    <source>
        <dbReference type="ARBA" id="ARBA00022777"/>
    </source>
</evidence>
<comment type="similarity">
    <text evidence="2">In the N-terminal section; belongs to the phytochrome family.</text>
</comment>
<proteinExistence type="inferred from homology"/>
<dbReference type="InterPro" id="IPR036890">
    <property type="entry name" value="HATPase_C_sf"/>
</dbReference>
<evidence type="ECO:0000256" key="3">
    <source>
        <dbReference type="ARBA" id="ARBA00012438"/>
    </source>
</evidence>
<dbReference type="CDD" id="cd00130">
    <property type="entry name" value="PAS"/>
    <property type="match status" value="5"/>
</dbReference>
<feature type="domain" description="PAC" evidence="14">
    <location>
        <begin position="788"/>
        <end position="838"/>
    </location>
</feature>
<dbReference type="InterPro" id="IPR000014">
    <property type="entry name" value="PAS"/>
</dbReference>
<name>A0A951QEW1_9CYAN</name>
<organism evidence="15 16">
    <name type="scientific">Drouetiella hepatica Uher 2000/2452</name>
    <dbReference type="NCBI Taxonomy" id="904376"/>
    <lineage>
        <taxon>Bacteria</taxon>
        <taxon>Bacillati</taxon>
        <taxon>Cyanobacteriota</taxon>
        <taxon>Cyanophyceae</taxon>
        <taxon>Oculatellales</taxon>
        <taxon>Oculatellaceae</taxon>
        <taxon>Drouetiella</taxon>
    </lineage>
</organism>
<evidence type="ECO:0000256" key="1">
    <source>
        <dbReference type="ARBA" id="ARBA00000085"/>
    </source>
</evidence>
<feature type="domain" description="PAC" evidence="14">
    <location>
        <begin position="414"/>
        <end position="466"/>
    </location>
</feature>
<evidence type="ECO:0000259" key="14">
    <source>
        <dbReference type="PROSITE" id="PS50113"/>
    </source>
</evidence>
<dbReference type="CDD" id="cd17580">
    <property type="entry name" value="REC_2_DhkD-like"/>
    <property type="match status" value="1"/>
</dbReference>
<dbReference type="Pfam" id="PF08448">
    <property type="entry name" value="PAS_4"/>
    <property type="match status" value="2"/>
</dbReference>
<keyword evidence="4 9" id="KW-0597">Phosphoprotein</keyword>
<evidence type="ECO:0000259" key="13">
    <source>
        <dbReference type="PROSITE" id="PS50112"/>
    </source>
</evidence>
<feature type="domain" description="Response regulatory" evidence="12">
    <location>
        <begin position="1521"/>
        <end position="1639"/>
    </location>
</feature>
<dbReference type="PROSITE" id="PS50110">
    <property type="entry name" value="RESPONSE_REGULATORY"/>
    <property type="match status" value="1"/>
</dbReference>
<dbReference type="Pfam" id="PF02518">
    <property type="entry name" value="HATPase_c"/>
    <property type="match status" value="1"/>
</dbReference>
<feature type="domain" description="PAC" evidence="14">
    <location>
        <begin position="656"/>
        <end position="708"/>
    </location>
</feature>
<feature type="domain" description="PAS" evidence="13">
    <location>
        <begin position="217"/>
        <end position="287"/>
    </location>
</feature>
<dbReference type="SMART" id="SM00388">
    <property type="entry name" value="HisKA"/>
    <property type="match status" value="1"/>
</dbReference>
<dbReference type="InterPro" id="IPR005467">
    <property type="entry name" value="His_kinase_dom"/>
</dbReference>
<dbReference type="Proteomes" id="UP000757435">
    <property type="component" value="Unassembled WGS sequence"/>
</dbReference>
<dbReference type="InterPro" id="IPR052162">
    <property type="entry name" value="Sensor_kinase/Photoreceptor"/>
</dbReference>
<dbReference type="CDD" id="cd00082">
    <property type="entry name" value="HisKA"/>
    <property type="match status" value="1"/>
</dbReference>
<dbReference type="InterPro" id="IPR004358">
    <property type="entry name" value="Sig_transdc_His_kin-like_C"/>
</dbReference>
<dbReference type="PROSITE" id="PS50109">
    <property type="entry name" value="HIS_KIN"/>
    <property type="match status" value="1"/>
</dbReference>
<dbReference type="InterPro" id="IPR035965">
    <property type="entry name" value="PAS-like_dom_sf"/>
</dbReference>
<comment type="caution">
    <text evidence="15">The sequence shown here is derived from an EMBL/GenBank/DDBJ whole genome shotgun (WGS) entry which is preliminary data.</text>
</comment>
<evidence type="ECO:0000256" key="2">
    <source>
        <dbReference type="ARBA" id="ARBA00006402"/>
    </source>
</evidence>
<evidence type="ECO:0000259" key="12">
    <source>
        <dbReference type="PROSITE" id="PS50110"/>
    </source>
</evidence>
<dbReference type="InterPro" id="IPR003661">
    <property type="entry name" value="HisK_dim/P_dom"/>
</dbReference>
<dbReference type="EC" id="2.7.13.3" evidence="3"/>
<evidence type="ECO:0000256" key="8">
    <source>
        <dbReference type="ARBA" id="ARBA00074306"/>
    </source>
</evidence>
<keyword evidence="7" id="KW-0902">Two-component regulatory system</keyword>
<dbReference type="InterPro" id="IPR003594">
    <property type="entry name" value="HATPase_dom"/>
</dbReference>
<evidence type="ECO:0000313" key="16">
    <source>
        <dbReference type="Proteomes" id="UP000757435"/>
    </source>
</evidence>
<dbReference type="InterPro" id="IPR000700">
    <property type="entry name" value="PAS-assoc_C"/>
</dbReference>
<feature type="domain" description="Histidine kinase" evidence="11">
    <location>
        <begin position="1281"/>
        <end position="1499"/>
    </location>
</feature>
<keyword evidence="5" id="KW-0808">Transferase</keyword>
<protein>
    <recommendedName>
        <fullName evidence="8">Circadian input-output histidine kinase CikA</fullName>
        <ecNumber evidence="3">2.7.13.3</ecNumber>
    </recommendedName>
</protein>
<dbReference type="InterPro" id="IPR001789">
    <property type="entry name" value="Sig_transdc_resp-reg_receiver"/>
</dbReference>
<dbReference type="Pfam" id="PF00072">
    <property type="entry name" value="Response_reg"/>
    <property type="match status" value="1"/>
</dbReference>
<feature type="domain" description="PAC" evidence="14">
    <location>
        <begin position="1205"/>
        <end position="1256"/>
    </location>
</feature>
<dbReference type="InterPro" id="IPR013655">
    <property type="entry name" value="PAS_fold_3"/>
</dbReference>
<sequence>MKKPSLEDVAGYREIAALMRSQFVSAKEAADGSQTTLGAIETWSSSLKSAFAILLNFSCPMFLVWDCASTQNCSGERILFYNEAYLSLLKEIQPLIPVDRIKDGWPEDWRTLQADVEQVFTTGQVLQREQNLVLAERKGNGNGHLYVWSYSAVWDETGQIRGVFATGCQVLTEEIVAIATVEEGLQERQELLLSHPTLEPQEVQSSLQQAEAALRESEARFQAFMSHSPASAWIADQDGRLLYLSPTYAQMFQLPPQDAVGKQIHDIYSEEFAQQFIENNRRVFQTGQVVETVETAPRPDGSLGSFLVYKFPIAQASGAMLLGGVAVDVTERQQTEEALRQREEALRLITNALPVLIAYVDKDHYYRFNNQTYETWFGRPAVSLTGQPVRAVLGDAAYEAIRPYIEQVLSGQQVSFESQIPYREGGIRYIRADYIPHTNTQGEVEGFFSLVSDISDRKKIEQERERFLSVGSDLLVITGINGSFQWVSPTFERTLGWTVDEMTSRPWIDFVHPDDVGASVLETDRLFSGNETIAFENRYRHKDGSYRWFLWNARPYPEEHMIYGAAVDITERKQSEEALRQSEEQLRLAQQAAGAGLWDWDMIADRVTWSEEYYWLYGLDPIVTPSYENWLASVLDVDRDRVAQATREALEYHIDLNVEFRILHPSQGERWLTAIGQTFYADDGQPKRMTGIALDITDRKRAEAALRESEARFQAIVRNVPGTIYRYTSHPDGSDAFTYVSEGSRELLELEPETIIQDSSSIWALFHPEDLPALRESVAVVVENLLPWQWEGRLITPSGQLKWIQGRSRPQQTEQGTVWDGLLIDITERKQAEHALRRSEAWARLAIHVGRLGGWRLHLETNLVEMDERMREIWGEPSDAVMIPLPSVIARMHPDDRVRVTHAVNAAIDPHASGTYEIDYRIVWNDGTERWVLAKGQAQFEGKGESRRTVDFFGTLLDITDRKQAEAALAAQEQRYRYIFEAVSVAIWEEDFSDVKTAIDQLKAAGVQDFRQYFVEHPEFVQQAAGMVGLRDVNQAALRMFGTADKTQLLTSLHRIFVPETQEAFVGELLAIAAGEPFFAAETVLQNLQGDRFDVWFVLTLPPMSEPYDRVLVSLLDISGRKRAEVALRDSVEQLSLALTAAKLGDWSWQAATDIVTLSEQAAAIFSIPPGPYTTWTQMQNLLHPDDRERARLQVEQAIAEHSDYDIEYRVMRPDGTERWIAAKGRAQYDSGQVLGMLGVVQDITPRKQADVEREQLLAREQVAREEAERANRIKDEFLAVLSHELRSPLNPILGWSKLLQQGKLDAARTTNALATIERNAKLQAQLIDDLLDISRILRGKLTLNTLPISLSFVITAAIDTVRLAIDAKAIRLKLAVDPEVGQVLGDAARLQQVVWNLLANAAKFTPSGGQITVSLTQVETCAQIQVKDTGKGIHPTFLPHVFDHFRQEDGATTRQFGGLGLGLAIVRQIVEMHGGSVQAESSGEGLGATFTVRLPLAKTGSNQAQTIRLDPPVVDLKGMRVLIVDDEADMREIAAFILEQQGAAVITAASAQEALTVLDHFTPDVLLSDIGMPDMDGYMLIQQVRSRAASDGGQIPAIALSAYAGEFNQQQALAAGFQQHLAKPVEPMVLIEAIANLRHQSQQQEFKP</sequence>